<dbReference type="Gene3D" id="3.60.10.10">
    <property type="entry name" value="Endonuclease/exonuclease/phosphatase"/>
    <property type="match status" value="1"/>
</dbReference>
<reference evidence="2" key="1">
    <citation type="submission" date="2023-03" db="EMBL/GenBank/DDBJ databases">
        <title>Chromosome-level genomes of two armyworms, Mythimna separata and Mythimna loreyi, provide insights into the biosynthesis and reception of sex pheromones.</title>
        <authorList>
            <person name="Zhao H."/>
        </authorList>
    </citation>
    <scope>NUCLEOTIDE SEQUENCE</scope>
    <source>
        <strain evidence="2">BeijingLab</strain>
        <tissue evidence="2">Pupa</tissue>
    </source>
</reference>
<dbReference type="GO" id="GO:0003824">
    <property type="term" value="F:catalytic activity"/>
    <property type="evidence" value="ECO:0007669"/>
    <property type="project" value="InterPro"/>
</dbReference>
<dbReference type="PANTHER" id="PTHR33332">
    <property type="entry name" value="REVERSE TRANSCRIPTASE DOMAIN-CONTAINING PROTEIN"/>
    <property type="match status" value="1"/>
</dbReference>
<dbReference type="AlphaFoldDB" id="A0AAD7Y9I8"/>
<gene>
    <name evidence="2" type="ORF">PYW07_011538</name>
</gene>
<evidence type="ECO:0000313" key="3">
    <source>
        <dbReference type="Proteomes" id="UP001231518"/>
    </source>
</evidence>
<sequence length="986" mass="112236">MANQYNMINDLDKTDIYINSKCNTPKECSLDIGDAKSQLTIVCQNIRSIHKNFDNFSVFLSELDFLPDIIVLTECRLSESTPLVYLNNYVCHYSKSYLNQNDGIAVLYRNNLQVTIEEPSFREANCLLIHIAKIYTICAIYRSPSFYNINNFCESLEIIMQGCNSPNCIIMGDINIDISPDSKDRRASDYLDATGHYGFYPGHHYPTHDRTCLDHVLIKSKKAVKVVMCRSGITDHDTVVTGIAKEFSYSQPNSKSKIKIDYTNLSKAIESINWNSLYMNNEVNKAFDDFIGTLSSTIQKYTTAETSRNSKSIRKPWMTKGLIRCIRKRDLLHKESSKKYNKDNYTIQQQYKNYRNLCNNLIQNLKNEYDRKTLEDTKGDSKKTWSAIKRICNIKKDMMNNLELLHACPDTKKSLDRANKFFTSVGEELAAKTLSNFNKTESELALITSSLYLNSSPSSSFYANPTDNYEVDKIISNLKDASAPGWDGIPNKILKLNKSHLIPPIVFLCNLSISSGIVPTSLKTANVCPIFKSGDKTAVSNYRPISLLTSLSKILEKIMNTRLLGYLERNGILSDNQYGFRKNRSTEDAVTDIVDFVVTKLDNGNKCTGIFLDLAKAFDTVSRSILLRKLEGIGIRGIALEWFQSYLSNRTQRVILGNNYSSYANLKYGVPQGSVLGPTLFIIYVNSLCSLTLCKAKIFAYADDTAIVFYDRTWELVYKAAESGVSQIAQWLNYNLLTLNVDKTKVINFSVCARNACPSHLAIKLHTCHGGPDSDCSCPCFEQVAHIKYLGVYIDKNLTWTKQIEHVSGRVRKLLHVFKRMGQIANTKVLKMIYDTLCESLLSYCIVAWGAALKTHLIKAERAQRAVLKVAYKKPRRFPTKTLYQVTGAMSVRQIYIIAVTLRFHKEALLKVESKIHCRRGPGWHKPKRRLDFGKRCFQYMGPLLYSKLNVKLNLIPMTKTKCKSHIKTYLKDLDYDDTEKLLNIY</sequence>
<dbReference type="InterPro" id="IPR000477">
    <property type="entry name" value="RT_dom"/>
</dbReference>
<dbReference type="InterPro" id="IPR036691">
    <property type="entry name" value="Endo/exonu/phosph_ase_sf"/>
</dbReference>
<organism evidence="2 3">
    <name type="scientific">Mythimna separata</name>
    <name type="common">Oriental armyworm</name>
    <name type="synonym">Pseudaletia separata</name>
    <dbReference type="NCBI Taxonomy" id="271217"/>
    <lineage>
        <taxon>Eukaryota</taxon>
        <taxon>Metazoa</taxon>
        <taxon>Ecdysozoa</taxon>
        <taxon>Arthropoda</taxon>
        <taxon>Hexapoda</taxon>
        <taxon>Insecta</taxon>
        <taxon>Pterygota</taxon>
        <taxon>Neoptera</taxon>
        <taxon>Endopterygota</taxon>
        <taxon>Lepidoptera</taxon>
        <taxon>Glossata</taxon>
        <taxon>Ditrysia</taxon>
        <taxon>Noctuoidea</taxon>
        <taxon>Noctuidae</taxon>
        <taxon>Noctuinae</taxon>
        <taxon>Hadenini</taxon>
        <taxon>Mythimna</taxon>
    </lineage>
</organism>
<proteinExistence type="predicted"/>
<evidence type="ECO:0000313" key="2">
    <source>
        <dbReference type="EMBL" id="KAJ8707861.1"/>
    </source>
</evidence>
<accession>A0AAD7Y9I8</accession>
<dbReference type="Pfam" id="PF03372">
    <property type="entry name" value="Exo_endo_phos"/>
    <property type="match status" value="1"/>
</dbReference>
<dbReference type="CDD" id="cd01650">
    <property type="entry name" value="RT_nLTR_like"/>
    <property type="match status" value="1"/>
</dbReference>
<name>A0AAD7Y9I8_MYTSE</name>
<dbReference type="EMBL" id="JARGEI010000027">
    <property type="protein sequence ID" value="KAJ8707861.1"/>
    <property type="molecule type" value="Genomic_DNA"/>
</dbReference>
<keyword evidence="3" id="KW-1185">Reference proteome</keyword>
<dbReference type="PROSITE" id="PS50878">
    <property type="entry name" value="RT_POL"/>
    <property type="match status" value="1"/>
</dbReference>
<dbReference type="Pfam" id="PF00078">
    <property type="entry name" value="RVT_1"/>
    <property type="match status" value="1"/>
</dbReference>
<comment type="caution">
    <text evidence="2">The sequence shown here is derived from an EMBL/GenBank/DDBJ whole genome shotgun (WGS) entry which is preliminary data.</text>
</comment>
<dbReference type="SUPFAM" id="SSF56219">
    <property type="entry name" value="DNase I-like"/>
    <property type="match status" value="1"/>
</dbReference>
<dbReference type="Proteomes" id="UP001231518">
    <property type="component" value="Chromosome 28"/>
</dbReference>
<protein>
    <recommendedName>
        <fullName evidence="1">Reverse transcriptase domain-containing protein</fullName>
    </recommendedName>
</protein>
<dbReference type="SUPFAM" id="SSF56672">
    <property type="entry name" value="DNA/RNA polymerases"/>
    <property type="match status" value="1"/>
</dbReference>
<feature type="domain" description="Reverse transcriptase" evidence="1">
    <location>
        <begin position="511"/>
        <end position="794"/>
    </location>
</feature>
<dbReference type="InterPro" id="IPR043502">
    <property type="entry name" value="DNA/RNA_pol_sf"/>
</dbReference>
<dbReference type="InterPro" id="IPR005135">
    <property type="entry name" value="Endo/exonuclease/phosphatase"/>
</dbReference>
<evidence type="ECO:0000259" key="1">
    <source>
        <dbReference type="PROSITE" id="PS50878"/>
    </source>
</evidence>
<dbReference type="GO" id="GO:0071897">
    <property type="term" value="P:DNA biosynthetic process"/>
    <property type="evidence" value="ECO:0007669"/>
    <property type="project" value="UniProtKB-ARBA"/>
</dbReference>